<feature type="domain" description="Chromosomal replication initiator protein DnaA ATPAse" evidence="1">
    <location>
        <begin position="90"/>
        <end position="238"/>
    </location>
</feature>
<sequence>MESMKNLSIKESLKKRTQTFIESQQKKNLENLEPSLKKYKCEKCRDLTFILDGDNATYCECRALREAKDILKSSGISDEFRKKTFDSFNYTYDIQVIDAYRKAREYVKKFDEIKNSRRNSIMFLGQVGSGKTHLSLAIANSLMNDCVGVLYMPYRDVITYIKQNIMDKEVYESIVGRYKNANVLLIDDLFKGSISKSDVNIMFEIVNFRYFNNLPMIVSCEMGIDEILDVDEAVGSRVYEMSRGYLVEFRGKKLNYRMYR</sequence>
<evidence type="ECO:0000313" key="2">
    <source>
        <dbReference type="EMBL" id="GAA0863971.1"/>
    </source>
</evidence>
<evidence type="ECO:0000313" key="3">
    <source>
        <dbReference type="Proteomes" id="UP001400965"/>
    </source>
</evidence>
<keyword evidence="2" id="KW-0547">Nucleotide-binding</keyword>
<dbReference type="EMBL" id="BAAACP010000008">
    <property type="protein sequence ID" value="GAA0863971.1"/>
    <property type="molecule type" value="Genomic_DNA"/>
</dbReference>
<dbReference type="InterPro" id="IPR027417">
    <property type="entry name" value="P-loop_NTPase"/>
</dbReference>
<proteinExistence type="predicted"/>
<dbReference type="Proteomes" id="UP001400965">
    <property type="component" value="Unassembled WGS sequence"/>
</dbReference>
<dbReference type="GO" id="GO:0005524">
    <property type="term" value="F:ATP binding"/>
    <property type="evidence" value="ECO:0007669"/>
    <property type="project" value="UniProtKB-KW"/>
</dbReference>
<organism evidence="2 3">
    <name type="scientific">Paraclostridium tenue</name>
    <dbReference type="NCBI Taxonomy" id="1737"/>
    <lineage>
        <taxon>Bacteria</taxon>
        <taxon>Bacillati</taxon>
        <taxon>Bacillota</taxon>
        <taxon>Clostridia</taxon>
        <taxon>Peptostreptococcales</taxon>
        <taxon>Peptostreptococcaceae</taxon>
        <taxon>Paraclostridium</taxon>
    </lineage>
</organism>
<reference evidence="3" key="1">
    <citation type="journal article" date="2019" name="Int. J. Syst. Evol. Microbiol.">
        <title>The Global Catalogue of Microorganisms (GCM) 10K type strain sequencing project: providing services to taxonomists for standard genome sequencing and annotation.</title>
        <authorList>
            <consortium name="The Broad Institute Genomics Platform"/>
            <consortium name="The Broad Institute Genome Sequencing Center for Infectious Disease"/>
            <person name="Wu L."/>
            <person name="Ma J."/>
        </authorList>
    </citation>
    <scope>NUCLEOTIDE SEQUENCE [LARGE SCALE GENOMIC DNA]</scope>
    <source>
        <strain evidence="3">JCM 6486</strain>
    </source>
</reference>
<protein>
    <submittedName>
        <fullName evidence="2">ATP-binding protein</fullName>
    </submittedName>
</protein>
<dbReference type="SUPFAM" id="SSF52540">
    <property type="entry name" value="P-loop containing nucleoside triphosphate hydrolases"/>
    <property type="match status" value="1"/>
</dbReference>
<keyword evidence="2" id="KW-0067">ATP-binding</keyword>
<dbReference type="NCBIfam" id="NF005378">
    <property type="entry name" value="PRK06921.1"/>
    <property type="match status" value="1"/>
</dbReference>
<accession>A0ABP3XHP1</accession>
<evidence type="ECO:0000259" key="1">
    <source>
        <dbReference type="Pfam" id="PF00308"/>
    </source>
</evidence>
<dbReference type="InterPro" id="IPR013317">
    <property type="entry name" value="DnaA_dom"/>
</dbReference>
<gene>
    <name evidence="2" type="ORF">GCM10008917_15600</name>
</gene>
<keyword evidence="3" id="KW-1185">Reference proteome</keyword>
<dbReference type="PANTHER" id="PTHR30050:SF10">
    <property type="entry name" value="PHAGE-LIKE ELEMENT PBSX PROTEIN XKDC"/>
    <property type="match status" value="1"/>
</dbReference>
<name>A0ABP3XHP1_9FIRM</name>
<dbReference type="Pfam" id="PF00308">
    <property type="entry name" value="Bac_DnaA"/>
    <property type="match status" value="1"/>
</dbReference>
<dbReference type="Gene3D" id="3.40.50.300">
    <property type="entry name" value="P-loop containing nucleotide triphosphate hydrolases"/>
    <property type="match status" value="1"/>
</dbReference>
<comment type="caution">
    <text evidence="2">The sequence shown here is derived from an EMBL/GenBank/DDBJ whole genome shotgun (WGS) entry which is preliminary data.</text>
</comment>
<dbReference type="PANTHER" id="PTHR30050">
    <property type="entry name" value="CHROMOSOMAL REPLICATION INITIATOR PROTEIN DNAA"/>
    <property type="match status" value="1"/>
</dbReference>